<dbReference type="OMA" id="FCPWFRL"/>
<dbReference type="Proteomes" id="UP000233080">
    <property type="component" value="Unassembled WGS sequence"/>
</dbReference>
<dbReference type="Ensembl" id="ENSCANT00000051559.1">
    <property type="protein sequence ID" value="ENSCANP00000028498.1"/>
    <property type="gene ID" value="ENSCANG00000037698.1"/>
</dbReference>
<evidence type="ECO:0000313" key="2">
    <source>
        <dbReference type="Proteomes" id="UP000233080"/>
    </source>
</evidence>
<protein>
    <submittedName>
        <fullName evidence="1">Uncharacterized protein</fullName>
    </submittedName>
</protein>
<name>A0A2K5JI06_COLAP</name>
<reference evidence="1" key="2">
    <citation type="submission" date="2025-09" db="UniProtKB">
        <authorList>
            <consortium name="Ensembl"/>
        </authorList>
    </citation>
    <scope>IDENTIFICATION</scope>
</reference>
<keyword evidence="2" id="KW-1185">Reference proteome</keyword>
<dbReference type="AlphaFoldDB" id="A0A2K5JI06"/>
<reference evidence="1" key="1">
    <citation type="submission" date="2025-08" db="UniProtKB">
        <authorList>
            <consortium name="Ensembl"/>
        </authorList>
    </citation>
    <scope>IDENTIFICATION</scope>
</reference>
<proteinExistence type="predicted"/>
<accession>A0A2K5JI06</accession>
<sequence>MSKSFQILISKAIKREAFRMAHHILLVPTWFCPWFRLSVKAPACNTPSHFTLHVRQQTKSTNGVN</sequence>
<organism evidence="1 2">
    <name type="scientific">Colobus angolensis palliatus</name>
    <name type="common">Peters' Angolan colobus</name>
    <dbReference type="NCBI Taxonomy" id="336983"/>
    <lineage>
        <taxon>Eukaryota</taxon>
        <taxon>Metazoa</taxon>
        <taxon>Chordata</taxon>
        <taxon>Craniata</taxon>
        <taxon>Vertebrata</taxon>
        <taxon>Euteleostomi</taxon>
        <taxon>Mammalia</taxon>
        <taxon>Eutheria</taxon>
        <taxon>Euarchontoglires</taxon>
        <taxon>Primates</taxon>
        <taxon>Haplorrhini</taxon>
        <taxon>Catarrhini</taxon>
        <taxon>Cercopithecidae</taxon>
        <taxon>Colobinae</taxon>
        <taxon>Colobus</taxon>
    </lineage>
</organism>
<evidence type="ECO:0000313" key="1">
    <source>
        <dbReference type="Ensembl" id="ENSCANP00000028498.1"/>
    </source>
</evidence>